<proteinExistence type="predicted"/>
<gene>
    <name evidence="1" type="ORF">PR018_11115</name>
</gene>
<name>A0ABY8IEG1_9HYPH</name>
<dbReference type="RefSeq" id="WP_244615303.1">
    <property type="nucleotide sequence ID" value="NZ_CP117267.1"/>
</dbReference>
<keyword evidence="2" id="KW-1185">Reference proteome</keyword>
<accession>A0ABY8IEG1</accession>
<organism evidence="1 2">
    <name type="scientific">Rhizobium rhododendri</name>
    <dbReference type="NCBI Taxonomy" id="2506430"/>
    <lineage>
        <taxon>Bacteria</taxon>
        <taxon>Pseudomonadati</taxon>
        <taxon>Pseudomonadota</taxon>
        <taxon>Alphaproteobacteria</taxon>
        <taxon>Hyphomicrobiales</taxon>
        <taxon>Rhizobiaceae</taxon>
        <taxon>Rhizobium/Agrobacterium group</taxon>
        <taxon>Rhizobium</taxon>
    </lineage>
</organism>
<dbReference type="Proteomes" id="UP000318939">
    <property type="component" value="Chromosome"/>
</dbReference>
<evidence type="ECO:0000313" key="1">
    <source>
        <dbReference type="EMBL" id="WFS21727.1"/>
    </source>
</evidence>
<protein>
    <submittedName>
        <fullName evidence="1">Uncharacterized protein</fullName>
    </submittedName>
</protein>
<sequence>MNRNIGAETHDTAPRTVPYKIVAVGDAAGQGSDLDWPMPDIERANTILGLVDNAGSPIAEELTRNFVTIAGLSRIMPESQAF</sequence>
<reference evidence="1" key="2">
    <citation type="journal article" date="2023" name="MicrobiologyOpen">
        <title>Genomics of the tumorigenes clade of the family Rhizobiaceae and description of Rhizobium rhododendri sp. nov.</title>
        <authorList>
            <person name="Kuzmanovic N."/>
            <person name="diCenzo G.C."/>
            <person name="Bunk B."/>
            <person name="Sproeer C."/>
            <person name="Fruehling A."/>
            <person name="Neumann-Schaal M."/>
            <person name="Overmann J."/>
            <person name="Smalla K."/>
        </authorList>
    </citation>
    <scope>NUCLEOTIDE SEQUENCE</scope>
    <source>
        <strain evidence="1">Rho-6.2</strain>
    </source>
</reference>
<evidence type="ECO:0000313" key="2">
    <source>
        <dbReference type="Proteomes" id="UP000318939"/>
    </source>
</evidence>
<dbReference type="EMBL" id="CP117267">
    <property type="protein sequence ID" value="WFS21727.1"/>
    <property type="molecule type" value="Genomic_DNA"/>
</dbReference>
<reference evidence="1" key="1">
    <citation type="journal article" date="2019" name="Phytopathology">
        <title>A Novel Group of Rhizobium tumorigenes-Like Agrobacteria Associated with Crown Gall Disease of Rhododendron and Blueberry.</title>
        <authorList>
            <person name="Kuzmanovic N."/>
            <person name="Behrens P."/>
            <person name="Idczak E."/>
            <person name="Wagner S."/>
            <person name="Gotz M."/>
            <person name="Sproer C."/>
            <person name="Bunk B."/>
            <person name="Overmann J."/>
            <person name="Smalla K."/>
        </authorList>
    </citation>
    <scope>NUCLEOTIDE SEQUENCE</scope>
    <source>
        <strain evidence="1">Rho-6.2</strain>
    </source>
</reference>